<organism evidence="5 6">
    <name type="scientific">Variovorax humicola</name>
    <dbReference type="NCBI Taxonomy" id="1769758"/>
    <lineage>
        <taxon>Bacteria</taxon>
        <taxon>Pseudomonadati</taxon>
        <taxon>Pseudomonadota</taxon>
        <taxon>Betaproteobacteria</taxon>
        <taxon>Burkholderiales</taxon>
        <taxon>Comamonadaceae</taxon>
        <taxon>Variovorax</taxon>
    </lineage>
</organism>
<evidence type="ECO:0000256" key="2">
    <source>
        <dbReference type="ARBA" id="ARBA00016549"/>
    </source>
</evidence>
<dbReference type="Pfam" id="PF03737">
    <property type="entry name" value="RraA-like"/>
    <property type="match status" value="1"/>
</dbReference>
<protein>
    <recommendedName>
        <fullName evidence="2">Putative 4-hydroxy-4-methyl-2-oxoglutarate aldolase</fullName>
    </recommendedName>
    <alternativeName>
        <fullName evidence="3">Regulator of ribonuclease activity homolog</fullName>
    </alternativeName>
    <alternativeName>
        <fullName evidence="4">RraA-like protein</fullName>
    </alternativeName>
</protein>
<dbReference type="PANTHER" id="PTHR33254">
    <property type="entry name" value="4-HYDROXY-4-METHYL-2-OXOGLUTARATE ALDOLASE 3-RELATED"/>
    <property type="match status" value="1"/>
</dbReference>
<dbReference type="Gene3D" id="3.50.30.40">
    <property type="entry name" value="Ribonuclease E inhibitor RraA/RraA-like"/>
    <property type="match status" value="1"/>
</dbReference>
<dbReference type="SUPFAM" id="SSF89562">
    <property type="entry name" value="RraA-like"/>
    <property type="match status" value="1"/>
</dbReference>
<evidence type="ECO:0000313" key="5">
    <source>
        <dbReference type="EMBL" id="MEJ8827347.1"/>
    </source>
</evidence>
<gene>
    <name evidence="5" type="ORF">WKW80_36105</name>
</gene>
<keyword evidence="6" id="KW-1185">Reference proteome</keyword>
<proteinExistence type="predicted"/>
<comment type="caution">
    <text evidence="5">The sequence shown here is derived from an EMBL/GenBank/DDBJ whole genome shotgun (WGS) entry which is preliminary data.</text>
</comment>
<accession>A0ABU8WDA8</accession>
<dbReference type="InterPro" id="IPR036704">
    <property type="entry name" value="RraA/RraA-like_sf"/>
</dbReference>
<evidence type="ECO:0000256" key="1">
    <source>
        <dbReference type="ARBA" id="ARBA00001968"/>
    </source>
</evidence>
<dbReference type="RefSeq" id="WP_340368375.1">
    <property type="nucleotide sequence ID" value="NZ_JBBKZV010000065.1"/>
</dbReference>
<dbReference type="CDD" id="cd16841">
    <property type="entry name" value="RraA_family"/>
    <property type="match status" value="1"/>
</dbReference>
<dbReference type="EMBL" id="JBBKZV010000065">
    <property type="protein sequence ID" value="MEJ8827347.1"/>
    <property type="molecule type" value="Genomic_DNA"/>
</dbReference>
<dbReference type="Proteomes" id="UP001363010">
    <property type="component" value="Unassembled WGS sequence"/>
</dbReference>
<name>A0ABU8WDA8_9BURK</name>
<evidence type="ECO:0000313" key="6">
    <source>
        <dbReference type="Proteomes" id="UP001363010"/>
    </source>
</evidence>
<evidence type="ECO:0000256" key="4">
    <source>
        <dbReference type="ARBA" id="ARBA00030169"/>
    </source>
</evidence>
<dbReference type="InterPro" id="IPR005493">
    <property type="entry name" value="RraA/RraA-like"/>
</dbReference>
<sequence length="229" mass="24496">MNWKEFDSGFRARLDALATSNLSDACDRVGVPRCAVQGIVPRWGRTKVVGQAVTIRMTAAGAVPSVAHLGVDAIANSNAGDVIVVDNRGDLHNNCWGEILALGAKLQGVSGVVVDGAVRDVDACETFDFPVHARGTVPSTARGRIVQEAWNVPVRLGDSAVRPGDVIVADVNGVVVVPIERLSEVVEAAEEIMAKENAMLDALRAGESMQEVDRRFNYEQMLRQPAARN</sequence>
<comment type="cofactor">
    <cofactor evidence="1">
        <name>a divalent metal cation</name>
        <dbReference type="ChEBI" id="CHEBI:60240"/>
    </cofactor>
</comment>
<evidence type="ECO:0000256" key="3">
    <source>
        <dbReference type="ARBA" id="ARBA00029596"/>
    </source>
</evidence>
<reference evidence="5 6" key="1">
    <citation type="submission" date="2024-03" db="EMBL/GenBank/DDBJ databases">
        <title>Novel species of the genus Variovorax.</title>
        <authorList>
            <person name="Liu Q."/>
            <person name="Xin Y.-H."/>
        </authorList>
    </citation>
    <scope>NUCLEOTIDE SEQUENCE [LARGE SCALE GENOMIC DNA]</scope>
    <source>
        <strain evidence="5 6">KACC 18501</strain>
    </source>
</reference>
<dbReference type="PANTHER" id="PTHR33254:SF4">
    <property type="entry name" value="4-HYDROXY-4-METHYL-2-OXOGLUTARATE ALDOLASE 3-RELATED"/>
    <property type="match status" value="1"/>
</dbReference>